<accession>V8QUM3</accession>
<dbReference type="Pfam" id="PF00126">
    <property type="entry name" value="HTH_1"/>
    <property type="match status" value="1"/>
</dbReference>
<dbReference type="OrthoDB" id="8675247at2"/>
<dbReference type="PRINTS" id="PR00039">
    <property type="entry name" value="HTHLYSR"/>
</dbReference>
<reference evidence="6 7" key="1">
    <citation type="journal article" date="2014" name="Genome Announc.">
        <title>Draft Genome Sequence of Advenella kashmirensis Strain W13003, a Polycyclic Aromatic Hydrocarbon-Degrading Bacterium.</title>
        <authorList>
            <person name="Wang X."/>
            <person name="Jin D."/>
            <person name="Zhou L."/>
            <person name="Wu L."/>
            <person name="An W."/>
            <person name="Zhao L."/>
        </authorList>
    </citation>
    <scope>NUCLEOTIDE SEQUENCE [LARGE SCALE GENOMIC DNA]</scope>
    <source>
        <strain evidence="6 7">W13003</strain>
    </source>
</reference>
<dbReference type="GO" id="GO:0003700">
    <property type="term" value="F:DNA-binding transcription factor activity"/>
    <property type="evidence" value="ECO:0007669"/>
    <property type="project" value="InterPro"/>
</dbReference>
<keyword evidence="2" id="KW-0805">Transcription regulation</keyword>
<keyword evidence="4" id="KW-0804">Transcription</keyword>
<sequence length="317" mass="35249">MNFKLRQLEGFIAAADEHSFSSAAERLCMTQPAFSQLIRELETLLGARLFERTTRRVDLTEAGQLLYTQAKRPIEDLHHAYLAVTQLADGTRGVVRFAALPSVAFGLGARAVGRFRADFPDVQVLQIEDQDRLLADKVLNREVDFGIGMAGRTNAVLRFDHLFFDDLVVVVAQEHPLIHKKQAEWRDLTNEKLILLPSTSSVRRLVDAGLARLGAHREPAHEVVNMVTSLAMVRAGLGVTVLPRLALDALKMDGLAFRPFGESSPMRRIGILRRTDRDLSPAAQRFIEYVQHEASLGDALRPQVDALRKSLSLSPAT</sequence>
<evidence type="ECO:0000256" key="3">
    <source>
        <dbReference type="ARBA" id="ARBA00023125"/>
    </source>
</evidence>
<dbReference type="InterPro" id="IPR000847">
    <property type="entry name" value="LysR_HTH_N"/>
</dbReference>
<evidence type="ECO:0000256" key="2">
    <source>
        <dbReference type="ARBA" id="ARBA00023015"/>
    </source>
</evidence>
<dbReference type="RefSeq" id="WP_024004833.1">
    <property type="nucleotide sequence ID" value="NZ_KI650979.1"/>
</dbReference>
<dbReference type="InterPro" id="IPR050950">
    <property type="entry name" value="HTH-type_LysR_regulators"/>
</dbReference>
<keyword evidence="7" id="KW-1185">Reference proteome</keyword>
<dbReference type="PATRIC" id="fig|1424334.3.peg.1867"/>
<dbReference type="GO" id="GO:0003677">
    <property type="term" value="F:DNA binding"/>
    <property type="evidence" value="ECO:0007669"/>
    <property type="project" value="UniProtKB-KW"/>
</dbReference>
<dbReference type="SUPFAM" id="SSF46785">
    <property type="entry name" value="Winged helix' DNA-binding domain"/>
    <property type="match status" value="1"/>
</dbReference>
<evidence type="ECO:0000259" key="5">
    <source>
        <dbReference type="PROSITE" id="PS50931"/>
    </source>
</evidence>
<dbReference type="PANTHER" id="PTHR30419">
    <property type="entry name" value="HTH-TYPE TRANSCRIPTIONAL REGULATOR YBHD"/>
    <property type="match status" value="1"/>
</dbReference>
<evidence type="ECO:0000256" key="1">
    <source>
        <dbReference type="ARBA" id="ARBA00009437"/>
    </source>
</evidence>
<dbReference type="EMBL" id="AYXT01000009">
    <property type="protein sequence ID" value="ETF03010.1"/>
    <property type="molecule type" value="Genomic_DNA"/>
</dbReference>
<dbReference type="Pfam" id="PF03466">
    <property type="entry name" value="LysR_substrate"/>
    <property type="match status" value="1"/>
</dbReference>
<name>V8QUM3_9BURK</name>
<dbReference type="FunFam" id="1.10.10.10:FF:000001">
    <property type="entry name" value="LysR family transcriptional regulator"/>
    <property type="match status" value="1"/>
</dbReference>
<dbReference type="Gene3D" id="3.40.190.290">
    <property type="match status" value="1"/>
</dbReference>
<comment type="similarity">
    <text evidence="1">Belongs to the LysR transcriptional regulatory family.</text>
</comment>
<dbReference type="InterPro" id="IPR005119">
    <property type="entry name" value="LysR_subst-bd"/>
</dbReference>
<dbReference type="eggNOG" id="COG0583">
    <property type="taxonomic scope" value="Bacteria"/>
</dbReference>
<proteinExistence type="inferred from homology"/>
<keyword evidence="3" id="KW-0238">DNA-binding</keyword>
<dbReference type="Proteomes" id="UP000018733">
    <property type="component" value="Unassembled WGS sequence"/>
</dbReference>
<dbReference type="InterPro" id="IPR036390">
    <property type="entry name" value="WH_DNA-bd_sf"/>
</dbReference>
<dbReference type="STRING" id="1424334.W822_09290"/>
<comment type="caution">
    <text evidence="6">The sequence shown here is derived from an EMBL/GenBank/DDBJ whole genome shotgun (WGS) entry which is preliminary data.</text>
</comment>
<evidence type="ECO:0000313" key="6">
    <source>
        <dbReference type="EMBL" id="ETF03010.1"/>
    </source>
</evidence>
<dbReference type="PROSITE" id="PS50931">
    <property type="entry name" value="HTH_LYSR"/>
    <property type="match status" value="1"/>
</dbReference>
<dbReference type="Gene3D" id="1.10.10.10">
    <property type="entry name" value="Winged helix-like DNA-binding domain superfamily/Winged helix DNA-binding domain"/>
    <property type="match status" value="1"/>
</dbReference>
<dbReference type="HOGENOM" id="CLU_039613_6_0_4"/>
<gene>
    <name evidence="6" type="ORF">W822_09290</name>
</gene>
<dbReference type="InterPro" id="IPR036388">
    <property type="entry name" value="WH-like_DNA-bd_sf"/>
</dbReference>
<dbReference type="SUPFAM" id="SSF53850">
    <property type="entry name" value="Periplasmic binding protein-like II"/>
    <property type="match status" value="1"/>
</dbReference>
<dbReference type="AlphaFoldDB" id="V8QUM3"/>
<dbReference type="CDD" id="cd08440">
    <property type="entry name" value="PBP2_LTTR_like_4"/>
    <property type="match status" value="1"/>
</dbReference>
<evidence type="ECO:0000256" key="4">
    <source>
        <dbReference type="ARBA" id="ARBA00023163"/>
    </source>
</evidence>
<dbReference type="PANTHER" id="PTHR30419:SF30">
    <property type="entry name" value="LYSR FAMILY TRANSCRIPTIONAL REGULATOR"/>
    <property type="match status" value="1"/>
</dbReference>
<protein>
    <recommendedName>
        <fullName evidence="5">HTH lysR-type domain-containing protein</fullName>
    </recommendedName>
</protein>
<dbReference type="GO" id="GO:0005829">
    <property type="term" value="C:cytosol"/>
    <property type="evidence" value="ECO:0007669"/>
    <property type="project" value="TreeGrafter"/>
</dbReference>
<evidence type="ECO:0000313" key="7">
    <source>
        <dbReference type="Proteomes" id="UP000018733"/>
    </source>
</evidence>
<organism evidence="6 7">
    <name type="scientific">Advenella kashmirensis W13003</name>
    <dbReference type="NCBI Taxonomy" id="1424334"/>
    <lineage>
        <taxon>Bacteria</taxon>
        <taxon>Pseudomonadati</taxon>
        <taxon>Pseudomonadota</taxon>
        <taxon>Betaproteobacteria</taxon>
        <taxon>Burkholderiales</taxon>
        <taxon>Alcaligenaceae</taxon>
    </lineage>
</organism>
<feature type="domain" description="HTH lysR-type" evidence="5">
    <location>
        <begin position="3"/>
        <end position="60"/>
    </location>
</feature>